<evidence type="ECO:0000256" key="1">
    <source>
        <dbReference type="ARBA" id="ARBA00007233"/>
    </source>
</evidence>
<dbReference type="CDD" id="cd00042">
    <property type="entry name" value="CY"/>
    <property type="match status" value="1"/>
</dbReference>
<dbReference type="InterPro" id="IPR000010">
    <property type="entry name" value="Cystatin_dom"/>
</dbReference>
<dbReference type="Pfam" id="PF16845">
    <property type="entry name" value="SQAPI"/>
    <property type="match status" value="1"/>
</dbReference>
<feature type="domain" description="Cystatin" evidence="5">
    <location>
        <begin position="36"/>
        <end position="116"/>
    </location>
</feature>
<feature type="chain" id="PRO_5029701980" description="Cystatin domain-containing protein" evidence="4">
    <location>
        <begin position="28"/>
        <end position="119"/>
    </location>
</feature>
<dbReference type="Proteomes" id="UP000663760">
    <property type="component" value="Chromosome 7"/>
</dbReference>
<keyword evidence="3" id="KW-0789">Thiol protease inhibitor</keyword>
<keyword evidence="7" id="KW-1185">Reference proteome</keyword>
<dbReference type="SUPFAM" id="SSF54403">
    <property type="entry name" value="Cystatin/monellin"/>
    <property type="match status" value="1"/>
</dbReference>
<evidence type="ECO:0000313" key="6">
    <source>
        <dbReference type="EMBL" id="CAA7399314.1"/>
    </source>
</evidence>
<evidence type="ECO:0000256" key="4">
    <source>
        <dbReference type="SAM" id="SignalP"/>
    </source>
</evidence>
<accession>A0A7I8KQG2</accession>
<evidence type="ECO:0000313" key="7">
    <source>
        <dbReference type="Proteomes" id="UP000663760"/>
    </source>
</evidence>
<dbReference type="PANTHER" id="PTHR47364">
    <property type="entry name" value="CYSTEINE PROTEINASE INHIBITOR 5"/>
    <property type="match status" value="1"/>
</dbReference>
<gene>
    <name evidence="6" type="ORF">SI8410_07009984</name>
</gene>
<dbReference type="PANTHER" id="PTHR47364:SF2">
    <property type="entry name" value="CYSTEINE PROTEINASE INHIBITOR 5"/>
    <property type="match status" value="1"/>
</dbReference>
<evidence type="ECO:0000256" key="2">
    <source>
        <dbReference type="ARBA" id="ARBA00022690"/>
    </source>
</evidence>
<proteinExistence type="inferred from homology"/>
<evidence type="ECO:0000259" key="5">
    <source>
        <dbReference type="Pfam" id="PF16845"/>
    </source>
</evidence>
<dbReference type="OrthoDB" id="2016588at2759"/>
<sequence>MATHSQNALLLPLLMTILLIFPNGGAAMIPAKYEPIDNPDDPHIQALAMFAVRQHNKESGETLSLTRVLGGQQLVMKGSDYRLVIGADGNSGAEDLYLAVVYENAWMHYRDLTAFNIIA</sequence>
<keyword evidence="2" id="KW-0646">Protease inhibitor</keyword>
<comment type="similarity">
    <text evidence="1">Belongs to the cystatin family. Phytocystatin subfamily.</text>
</comment>
<dbReference type="EMBL" id="LR746270">
    <property type="protein sequence ID" value="CAA7399314.1"/>
    <property type="molecule type" value="Genomic_DNA"/>
</dbReference>
<dbReference type="AlphaFoldDB" id="A0A7I8KQG2"/>
<keyword evidence="4" id="KW-0732">Signal</keyword>
<dbReference type="InterPro" id="IPR046350">
    <property type="entry name" value="Cystatin_sf"/>
</dbReference>
<organism evidence="6 7">
    <name type="scientific">Spirodela intermedia</name>
    <name type="common">Intermediate duckweed</name>
    <dbReference type="NCBI Taxonomy" id="51605"/>
    <lineage>
        <taxon>Eukaryota</taxon>
        <taxon>Viridiplantae</taxon>
        <taxon>Streptophyta</taxon>
        <taxon>Embryophyta</taxon>
        <taxon>Tracheophyta</taxon>
        <taxon>Spermatophyta</taxon>
        <taxon>Magnoliopsida</taxon>
        <taxon>Liliopsida</taxon>
        <taxon>Araceae</taxon>
        <taxon>Lemnoideae</taxon>
        <taxon>Spirodela</taxon>
    </lineage>
</organism>
<dbReference type="Gene3D" id="3.10.450.10">
    <property type="match status" value="1"/>
</dbReference>
<evidence type="ECO:0000256" key="3">
    <source>
        <dbReference type="ARBA" id="ARBA00022704"/>
    </source>
</evidence>
<feature type="signal peptide" evidence="4">
    <location>
        <begin position="1"/>
        <end position="27"/>
    </location>
</feature>
<name>A0A7I8KQG2_SPIIN</name>
<reference evidence="6" key="1">
    <citation type="submission" date="2020-02" db="EMBL/GenBank/DDBJ databases">
        <authorList>
            <person name="Scholz U."/>
            <person name="Mascher M."/>
            <person name="Fiebig A."/>
        </authorList>
    </citation>
    <scope>NUCLEOTIDE SEQUENCE</scope>
</reference>
<protein>
    <recommendedName>
        <fullName evidence="5">Cystatin domain-containing protein</fullName>
    </recommendedName>
</protein>
<dbReference type="GO" id="GO:0004869">
    <property type="term" value="F:cysteine-type endopeptidase inhibitor activity"/>
    <property type="evidence" value="ECO:0007669"/>
    <property type="project" value="UniProtKB-KW"/>
</dbReference>